<keyword evidence="1" id="KW-0418">Kinase</keyword>
<proteinExistence type="predicted"/>
<comment type="caution">
    <text evidence="1">The sequence shown here is derived from an EMBL/GenBank/DDBJ whole genome shotgun (WGS) entry which is preliminary data.</text>
</comment>
<dbReference type="GO" id="GO:0016301">
    <property type="term" value="F:kinase activity"/>
    <property type="evidence" value="ECO:0007669"/>
    <property type="project" value="UniProtKB-KW"/>
</dbReference>
<dbReference type="SUPFAM" id="SSF53613">
    <property type="entry name" value="Ribokinase-like"/>
    <property type="match status" value="1"/>
</dbReference>
<dbReference type="Proteomes" id="UP000226525">
    <property type="component" value="Unassembled WGS sequence"/>
</dbReference>
<reference evidence="2" key="1">
    <citation type="submission" date="2017-09" db="EMBL/GenBank/DDBJ databases">
        <title>The Reconstruction of 2,631 Draft Metagenome-Assembled Genomes from the Global Oceans.</title>
        <authorList>
            <person name="Tully B.J."/>
            <person name="Graham E.D."/>
            <person name="Heidelberg J.F."/>
        </authorList>
    </citation>
    <scope>NUCLEOTIDE SEQUENCE [LARGE SCALE GENOMIC DNA]</scope>
</reference>
<name>A0A2D6YN10_9DELT</name>
<organism evidence="1 2">
    <name type="scientific">SAR324 cluster bacterium</name>
    <dbReference type="NCBI Taxonomy" id="2024889"/>
    <lineage>
        <taxon>Bacteria</taxon>
        <taxon>Deltaproteobacteria</taxon>
        <taxon>SAR324 cluster</taxon>
    </lineage>
</organism>
<dbReference type="InterPro" id="IPR029056">
    <property type="entry name" value="Ribokinase-like"/>
</dbReference>
<evidence type="ECO:0000313" key="1">
    <source>
        <dbReference type="EMBL" id="MAH64549.1"/>
    </source>
</evidence>
<gene>
    <name evidence="1" type="ORF">CMN54_14130</name>
</gene>
<sequence>MIDILCLGEPLLEFNEQQPGQYVRSIGGDVSNVAVA</sequence>
<dbReference type="AlphaFoldDB" id="A0A2D6YN10"/>
<keyword evidence="1" id="KW-0808">Transferase</keyword>
<protein>
    <submittedName>
        <fullName evidence="1">2-dehydro-3-deoxygluconokinase</fullName>
    </submittedName>
</protein>
<accession>A0A2D6YN10</accession>
<feature type="non-terminal residue" evidence="1">
    <location>
        <position position="36"/>
    </location>
</feature>
<dbReference type="Gene3D" id="3.40.1190.20">
    <property type="match status" value="1"/>
</dbReference>
<evidence type="ECO:0000313" key="2">
    <source>
        <dbReference type="Proteomes" id="UP000226525"/>
    </source>
</evidence>
<dbReference type="EMBL" id="NZEX01000170">
    <property type="protein sequence ID" value="MAH64549.1"/>
    <property type="molecule type" value="Genomic_DNA"/>
</dbReference>